<dbReference type="InterPro" id="IPR036440">
    <property type="entry name" value="Peptidase_C15-like_sf"/>
</dbReference>
<dbReference type="AlphaFoldDB" id="A0A0L0HQB3"/>
<dbReference type="PANTHER" id="PTHR23402">
    <property type="entry name" value="PROTEASE FAMILY C15 PYROGLUTAMYL-PEPTIDASE I-RELATED"/>
    <property type="match status" value="1"/>
</dbReference>
<accession>A0A0L0HQB3</accession>
<reference evidence="6 7" key="1">
    <citation type="submission" date="2009-08" db="EMBL/GenBank/DDBJ databases">
        <title>The Genome Sequence of Spizellomyces punctatus strain DAOM BR117.</title>
        <authorList>
            <consortium name="The Broad Institute Genome Sequencing Platform"/>
            <person name="Russ C."/>
            <person name="Cuomo C."/>
            <person name="Shea T."/>
            <person name="Young S.K."/>
            <person name="Zeng Q."/>
            <person name="Koehrsen M."/>
            <person name="Haas B."/>
            <person name="Borodovsky M."/>
            <person name="Guigo R."/>
            <person name="Alvarado L."/>
            <person name="Berlin A."/>
            <person name="Bochicchio J."/>
            <person name="Borenstein D."/>
            <person name="Chapman S."/>
            <person name="Chen Z."/>
            <person name="Engels R."/>
            <person name="Freedman E."/>
            <person name="Gellesch M."/>
            <person name="Goldberg J."/>
            <person name="Griggs A."/>
            <person name="Gujja S."/>
            <person name="Heiman D."/>
            <person name="Hepburn T."/>
            <person name="Howarth C."/>
            <person name="Jen D."/>
            <person name="Larson L."/>
            <person name="Lewis B."/>
            <person name="Mehta T."/>
            <person name="Park D."/>
            <person name="Pearson M."/>
            <person name="Roberts A."/>
            <person name="Saif S."/>
            <person name="Shenoy N."/>
            <person name="Sisk P."/>
            <person name="Stolte C."/>
            <person name="Sykes S."/>
            <person name="Thomson T."/>
            <person name="Walk T."/>
            <person name="White J."/>
            <person name="Yandava C."/>
            <person name="Burger G."/>
            <person name="Gray M.W."/>
            <person name="Holland P.W.H."/>
            <person name="King N."/>
            <person name="Lang F.B.F."/>
            <person name="Roger A.J."/>
            <person name="Ruiz-Trillo I."/>
            <person name="Lander E."/>
            <person name="Nusbaum C."/>
        </authorList>
    </citation>
    <scope>NUCLEOTIDE SEQUENCE [LARGE SCALE GENOMIC DNA]</scope>
    <source>
        <strain evidence="6 7">DAOM BR117</strain>
    </source>
</reference>
<sequence>MTKKVDEPSIDQKFALITGYGPFKSFKVNPSYESVRNLQARVFPGLGLDNNEGHQQNEVLVHVMEIPVEYHRVHAIAPTFFNAASSPRFVLHVGASGQLKPAHMVFETRARNGPYMSKDVVGDLPEGNQCFPPEGLGNVGEHTVEEELRVCPKLLAQVVERVQQELDSLGDTPNTPSKSSSEVPTESEEIAKKNDTGDVPDVEQTFEVSKGLWKVGTSTNAGLYLCEYIFYHGMHWAKRRWEVAPPVFFLHVPSVDVEKGHRPQEELNRAIELVVKALCAVC</sequence>
<dbReference type="EMBL" id="KQ257451">
    <property type="protein sequence ID" value="KND03566.1"/>
    <property type="molecule type" value="Genomic_DNA"/>
</dbReference>
<dbReference type="Proteomes" id="UP000053201">
    <property type="component" value="Unassembled WGS sequence"/>
</dbReference>
<gene>
    <name evidence="6" type="ORF">SPPG_01041</name>
</gene>
<dbReference type="PANTHER" id="PTHR23402:SF1">
    <property type="entry name" value="PYROGLUTAMYL-PEPTIDASE I"/>
    <property type="match status" value="1"/>
</dbReference>
<evidence type="ECO:0000256" key="3">
    <source>
        <dbReference type="ARBA" id="ARBA00022801"/>
    </source>
</evidence>
<proteinExistence type="inferred from homology"/>
<dbReference type="GO" id="GO:0006508">
    <property type="term" value="P:proteolysis"/>
    <property type="evidence" value="ECO:0007669"/>
    <property type="project" value="UniProtKB-KW"/>
</dbReference>
<evidence type="ECO:0000256" key="5">
    <source>
        <dbReference type="SAM" id="MobiDB-lite"/>
    </source>
</evidence>
<name>A0A0L0HQB3_SPIPD</name>
<dbReference type="GO" id="GO:0008234">
    <property type="term" value="F:cysteine-type peptidase activity"/>
    <property type="evidence" value="ECO:0007669"/>
    <property type="project" value="UniProtKB-KW"/>
</dbReference>
<dbReference type="SUPFAM" id="SSF53182">
    <property type="entry name" value="Pyrrolidone carboxyl peptidase (pyroglutamate aminopeptidase)"/>
    <property type="match status" value="1"/>
</dbReference>
<comment type="similarity">
    <text evidence="1">Belongs to the peptidase C15 family.</text>
</comment>
<dbReference type="InParanoid" id="A0A0L0HQB3"/>
<feature type="region of interest" description="Disordered" evidence="5">
    <location>
        <begin position="166"/>
        <end position="201"/>
    </location>
</feature>
<evidence type="ECO:0000256" key="4">
    <source>
        <dbReference type="ARBA" id="ARBA00022807"/>
    </source>
</evidence>
<dbReference type="Gene3D" id="3.40.630.20">
    <property type="entry name" value="Peptidase C15, pyroglutamyl peptidase I-like"/>
    <property type="match status" value="1"/>
</dbReference>
<dbReference type="InterPro" id="IPR016125">
    <property type="entry name" value="Peptidase_C15-like"/>
</dbReference>
<dbReference type="OMA" id="MTATQSH"/>
<dbReference type="GeneID" id="27684732"/>
<organism evidence="6 7">
    <name type="scientific">Spizellomyces punctatus (strain DAOM BR117)</name>
    <dbReference type="NCBI Taxonomy" id="645134"/>
    <lineage>
        <taxon>Eukaryota</taxon>
        <taxon>Fungi</taxon>
        <taxon>Fungi incertae sedis</taxon>
        <taxon>Chytridiomycota</taxon>
        <taxon>Chytridiomycota incertae sedis</taxon>
        <taxon>Chytridiomycetes</taxon>
        <taxon>Spizellomycetales</taxon>
        <taxon>Spizellomycetaceae</taxon>
        <taxon>Spizellomyces</taxon>
    </lineage>
</organism>
<dbReference type="RefSeq" id="XP_016611605.1">
    <property type="nucleotide sequence ID" value="XM_016749364.1"/>
</dbReference>
<dbReference type="OrthoDB" id="407146at2759"/>
<keyword evidence="7" id="KW-1185">Reference proteome</keyword>
<evidence type="ECO:0000256" key="2">
    <source>
        <dbReference type="ARBA" id="ARBA00022670"/>
    </source>
</evidence>
<feature type="compositionally biased region" description="Polar residues" evidence="5">
    <location>
        <begin position="171"/>
        <end position="184"/>
    </location>
</feature>
<evidence type="ECO:0000256" key="1">
    <source>
        <dbReference type="ARBA" id="ARBA00006641"/>
    </source>
</evidence>
<keyword evidence="3" id="KW-0378">Hydrolase</keyword>
<protein>
    <recommendedName>
        <fullName evidence="8">Pyroglutamyl-peptidase I</fullName>
    </recommendedName>
</protein>
<evidence type="ECO:0008006" key="8">
    <source>
        <dbReference type="Google" id="ProtNLM"/>
    </source>
</evidence>
<evidence type="ECO:0000313" key="7">
    <source>
        <dbReference type="Proteomes" id="UP000053201"/>
    </source>
</evidence>
<dbReference type="VEuPathDB" id="FungiDB:SPPG_01041"/>
<evidence type="ECO:0000313" key="6">
    <source>
        <dbReference type="EMBL" id="KND03566.1"/>
    </source>
</evidence>
<keyword evidence="4" id="KW-0788">Thiol protease</keyword>
<keyword evidence="2" id="KW-0645">Protease</keyword>